<dbReference type="EMBL" id="BMGM01000009">
    <property type="protein sequence ID" value="GGE40311.1"/>
    <property type="molecule type" value="Genomic_DNA"/>
</dbReference>
<dbReference type="Gene3D" id="3.40.50.2300">
    <property type="match status" value="1"/>
</dbReference>
<proteinExistence type="predicted"/>
<dbReference type="CDD" id="cd00156">
    <property type="entry name" value="REC"/>
    <property type="match status" value="1"/>
</dbReference>
<dbReference type="InterPro" id="IPR001789">
    <property type="entry name" value="Sig_transdc_resp-reg_receiver"/>
</dbReference>
<organism evidence="3 4">
    <name type="scientific">Psychroflexus planctonicus</name>
    <dbReference type="NCBI Taxonomy" id="1526575"/>
    <lineage>
        <taxon>Bacteria</taxon>
        <taxon>Pseudomonadati</taxon>
        <taxon>Bacteroidota</taxon>
        <taxon>Flavobacteriia</taxon>
        <taxon>Flavobacteriales</taxon>
        <taxon>Flavobacteriaceae</taxon>
        <taxon>Psychroflexus</taxon>
    </lineage>
</organism>
<dbReference type="PROSITE" id="PS50110">
    <property type="entry name" value="RESPONSE_REGULATORY"/>
    <property type="match status" value="1"/>
</dbReference>
<reference evidence="4" key="1">
    <citation type="journal article" date="2019" name="Int. J. Syst. Evol. Microbiol.">
        <title>The Global Catalogue of Microorganisms (GCM) 10K type strain sequencing project: providing services to taxonomists for standard genome sequencing and annotation.</title>
        <authorList>
            <consortium name="The Broad Institute Genomics Platform"/>
            <consortium name="The Broad Institute Genome Sequencing Center for Infectious Disease"/>
            <person name="Wu L."/>
            <person name="Ma J."/>
        </authorList>
    </citation>
    <scope>NUCLEOTIDE SEQUENCE [LARGE SCALE GENOMIC DNA]</scope>
    <source>
        <strain evidence="4">CGMCC 1.12931</strain>
    </source>
</reference>
<accession>A0ABQ1SKX5</accession>
<dbReference type="InterPro" id="IPR052893">
    <property type="entry name" value="TCS_response_regulator"/>
</dbReference>
<feature type="domain" description="Response regulatory" evidence="2">
    <location>
        <begin position="4"/>
        <end position="127"/>
    </location>
</feature>
<comment type="caution">
    <text evidence="3">The sequence shown here is derived from an EMBL/GenBank/DDBJ whole genome shotgun (WGS) entry which is preliminary data.</text>
</comment>
<gene>
    <name evidence="3" type="ORF">GCM10010832_20580</name>
</gene>
<dbReference type="PANTHER" id="PTHR44520:SF2">
    <property type="entry name" value="RESPONSE REGULATOR RCP1"/>
    <property type="match status" value="1"/>
</dbReference>
<dbReference type="RefSeq" id="WP_188459048.1">
    <property type="nucleotide sequence ID" value="NZ_BMGM01000009.1"/>
</dbReference>
<dbReference type="SUPFAM" id="SSF52172">
    <property type="entry name" value="CheY-like"/>
    <property type="match status" value="1"/>
</dbReference>
<feature type="modified residue" description="4-aspartylphosphate" evidence="1">
    <location>
        <position position="59"/>
    </location>
</feature>
<keyword evidence="1" id="KW-0597">Phosphoprotein</keyword>
<dbReference type="SMART" id="SM00448">
    <property type="entry name" value="REC"/>
    <property type="match status" value="1"/>
</dbReference>
<dbReference type="PANTHER" id="PTHR44520">
    <property type="entry name" value="RESPONSE REGULATOR RCP1-RELATED"/>
    <property type="match status" value="1"/>
</dbReference>
<protein>
    <submittedName>
        <fullName evidence="3">Response regulator</fullName>
    </submittedName>
</protein>
<dbReference type="InterPro" id="IPR011006">
    <property type="entry name" value="CheY-like_superfamily"/>
</dbReference>
<evidence type="ECO:0000313" key="4">
    <source>
        <dbReference type="Proteomes" id="UP000599179"/>
    </source>
</evidence>
<evidence type="ECO:0000259" key="2">
    <source>
        <dbReference type="PROSITE" id="PS50110"/>
    </source>
</evidence>
<dbReference type="Proteomes" id="UP000599179">
    <property type="component" value="Unassembled WGS sequence"/>
</dbReference>
<dbReference type="Pfam" id="PF00072">
    <property type="entry name" value="Response_reg"/>
    <property type="match status" value="1"/>
</dbReference>
<evidence type="ECO:0000256" key="1">
    <source>
        <dbReference type="PROSITE-ProRule" id="PRU00169"/>
    </source>
</evidence>
<evidence type="ECO:0000313" key="3">
    <source>
        <dbReference type="EMBL" id="GGE40311.1"/>
    </source>
</evidence>
<sequence>MDFDVMVIDDDKMVLFIQEKMMQMSGFSDVSLKFEDASKALDYFKSNNTLKDEVVIFLDINMPYISGWEFLDEIGENKPSQNVHVIVVTSSIDLRDKENAFEYKSVVDYLVKPVTKDNLIALKSNKHLKHLFKK</sequence>
<name>A0ABQ1SKX5_9FLAO</name>
<keyword evidence="4" id="KW-1185">Reference proteome</keyword>